<feature type="domain" description="SOCS box" evidence="4">
    <location>
        <begin position="780"/>
        <end position="818"/>
    </location>
</feature>
<evidence type="ECO:0000313" key="5">
    <source>
        <dbReference type="EMBL" id="KAK2194064.1"/>
    </source>
</evidence>
<dbReference type="PROSITE" id="PS50088">
    <property type="entry name" value="ANK_REPEAT"/>
    <property type="match status" value="1"/>
</dbReference>
<evidence type="ECO:0000259" key="4">
    <source>
        <dbReference type="Pfam" id="PF07525"/>
    </source>
</evidence>
<reference evidence="5" key="1">
    <citation type="journal article" date="2023" name="Mol. Biol. Evol.">
        <title>Third-Generation Sequencing Reveals the Adaptive Role of the Epigenome in Three Deep-Sea Polychaetes.</title>
        <authorList>
            <person name="Perez M."/>
            <person name="Aroh O."/>
            <person name="Sun Y."/>
            <person name="Lan Y."/>
            <person name="Juniper S.K."/>
            <person name="Young C.R."/>
            <person name="Angers B."/>
            <person name="Qian P.Y."/>
        </authorList>
    </citation>
    <scope>NUCLEOTIDE SEQUENCE</scope>
    <source>
        <strain evidence="5">R07B-5</strain>
    </source>
</reference>
<dbReference type="SMART" id="SM00248">
    <property type="entry name" value="ANK"/>
    <property type="match status" value="8"/>
</dbReference>
<accession>A0AAD9ULM8</accession>
<dbReference type="InterPro" id="IPR001496">
    <property type="entry name" value="SOCS_box"/>
</dbReference>
<keyword evidence="2 3" id="KW-0040">ANK repeat</keyword>
<keyword evidence="1" id="KW-0677">Repeat</keyword>
<dbReference type="EMBL" id="JAODUO010000003">
    <property type="protein sequence ID" value="KAK2194064.1"/>
    <property type="molecule type" value="Genomic_DNA"/>
</dbReference>
<dbReference type="Proteomes" id="UP001209878">
    <property type="component" value="Unassembled WGS sequence"/>
</dbReference>
<dbReference type="InterPro" id="IPR036770">
    <property type="entry name" value="Ankyrin_rpt-contain_sf"/>
</dbReference>
<evidence type="ECO:0000256" key="3">
    <source>
        <dbReference type="PROSITE-ProRule" id="PRU00023"/>
    </source>
</evidence>
<dbReference type="PANTHER" id="PTHR24198:SF165">
    <property type="entry name" value="ANKYRIN REPEAT-CONTAINING PROTEIN-RELATED"/>
    <property type="match status" value="1"/>
</dbReference>
<dbReference type="Pfam" id="PF12796">
    <property type="entry name" value="Ank_2"/>
    <property type="match status" value="1"/>
</dbReference>
<gene>
    <name evidence="5" type="ORF">NP493_3g11047</name>
</gene>
<dbReference type="InterPro" id="IPR002110">
    <property type="entry name" value="Ankyrin_rpt"/>
</dbReference>
<dbReference type="Gene3D" id="1.25.40.20">
    <property type="entry name" value="Ankyrin repeat-containing domain"/>
    <property type="match status" value="3"/>
</dbReference>
<keyword evidence="6" id="KW-1185">Reference proteome</keyword>
<organism evidence="5 6">
    <name type="scientific">Ridgeia piscesae</name>
    <name type="common">Tubeworm</name>
    <dbReference type="NCBI Taxonomy" id="27915"/>
    <lineage>
        <taxon>Eukaryota</taxon>
        <taxon>Metazoa</taxon>
        <taxon>Spiralia</taxon>
        <taxon>Lophotrochozoa</taxon>
        <taxon>Annelida</taxon>
        <taxon>Polychaeta</taxon>
        <taxon>Sedentaria</taxon>
        <taxon>Canalipalpata</taxon>
        <taxon>Sabellida</taxon>
        <taxon>Siboglinidae</taxon>
        <taxon>Ridgeia</taxon>
    </lineage>
</organism>
<protein>
    <recommendedName>
        <fullName evidence="4">SOCS box domain-containing protein</fullName>
    </recommendedName>
</protein>
<dbReference type="SUPFAM" id="SSF48403">
    <property type="entry name" value="Ankyrin repeat"/>
    <property type="match status" value="2"/>
</dbReference>
<dbReference type="PROSITE" id="PS50297">
    <property type="entry name" value="ANK_REP_REGION"/>
    <property type="match status" value="1"/>
</dbReference>
<evidence type="ECO:0000313" key="6">
    <source>
        <dbReference type="Proteomes" id="UP001209878"/>
    </source>
</evidence>
<dbReference type="PANTHER" id="PTHR24198">
    <property type="entry name" value="ANKYRIN REPEAT AND PROTEIN KINASE DOMAIN-CONTAINING PROTEIN"/>
    <property type="match status" value="1"/>
</dbReference>
<feature type="repeat" description="ANK" evidence="3">
    <location>
        <begin position="171"/>
        <end position="198"/>
    </location>
</feature>
<evidence type="ECO:0000256" key="1">
    <source>
        <dbReference type="ARBA" id="ARBA00022737"/>
    </source>
</evidence>
<dbReference type="Pfam" id="PF07525">
    <property type="entry name" value="SOCS_box"/>
    <property type="match status" value="1"/>
</dbReference>
<dbReference type="AlphaFoldDB" id="A0AAD9ULM8"/>
<comment type="caution">
    <text evidence="5">The sequence shown here is derived from an EMBL/GenBank/DDBJ whole genome shotgun (WGS) entry which is preliminary data.</text>
</comment>
<evidence type="ECO:0000256" key="2">
    <source>
        <dbReference type="ARBA" id="ARBA00023043"/>
    </source>
</evidence>
<name>A0AAD9ULM8_RIDPI</name>
<sequence>MFQQVPWLKKMNTSLKSAVDRVVREKEATVQRISLTFSSIVDSSGSDSQTTSDSSAPNVVSLPDELSDYVNVTKPPSSETVKIFIAIYRDLFTEDGVINLETVKEYLWHCPPGEDILAIEDTDHYNLLHKAIVFNSVPLVRLIKDYGCDVNTSSGCCSLDDACSHPDLGYLHLACLLGHTDVVKQLLRMGADVTISKRVHISCVSNCPECYQTELLASCRSSDLAELLSTCGERPPAFFGVLRDQVDVLAMIVGRGHAGDCLEKDDDSRAGDRWVADEMHSYLLHVACRTGAFRCLEYLVQFYPREVNMFDSDGLPPLLMVMKHGLAFVLLLLQSGADIQIVEHFWEEGTNILHLLYRSMPFPTNDQVSLRQVTELCVDFGASVNAERHIMGRTPLHDIVCTVNHSSVDNTVGDCGKHLTTADDDLIATITFLLEQCAKMNVPDVEGKTPLHLLLGRDGHSARFEHLTAEGSAEGDPNRKSAYASRKCGLDNIATIARLLLEHAPTGLNLNGYSTTPLMDFIQHMCFMHDCGASNFVWGLEGPSRAPGDVTVCHGEEVLRGYYDVAKILLEDGCCDPNEHTAKCLPPLLCLLSYVTGAARSTPDDFLVSPATAVGLSHIVELLLQHGAQTEYDVTTGQGEKQPITCFDILVTILSTIEASPQNYRSGAVQVLHTLAMPLIQYGAATVLSRSLLYNAAQIGVSQTFLYQLLKFGATHLEYVNDSPSYRDLFTVLSNQVDYRVQQLALTDVLLPFLEQHPRAACLCGRCAVFLELVDSKLSQPRSLKQLSRHRVVSVLQFQGPPAVSSLALPQYLHAYMLSFVD</sequence>
<proteinExistence type="predicted"/>